<protein>
    <recommendedName>
        <fullName evidence="9">Flagellar M-ring protein FliF</fullName>
    </recommendedName>
</protein>
<keyword evidence="4" id="KW-0812">Transmembrane</keyword>
<keyword evidence="4" id="KW-1133">Transmembrane helix</keyword>
<feature type="region of interest" description="Disordered" evidence="3">
    <location>
        <begin position="274"/>
        <end position="321"/>
    </location>
</feature>
<dbReference type="InterPro" id="IPR006182">
    <property type="entry name" value="FliF_N_dom"/>
</dbReference>
<dbReference type="Proteomes" id="UP000012589">
    <property type="component" value="Unassembled WGS sequence"/>
</dbReference>
<feature type="compositionally biased region" description="Basic and acidic residues" evidence="3">
    <location>
        <begin position="284"/>
        <end position="299"/>
    </location>
</feature>
<dbReference type="PANTHER" id="PTHR30046">
    <property type="entry name" value="FLAGELLAR M-RING PROTEIN"/>
    <property type="match status" value="1"/>
</dbReference>
<evidence type="ECO:0008006" key="9">
    <source>
        <dbReference type="Google" id="ProtNLM"/>
    </source>
</evidence>
<feature type="domain" description="Flagellar M-ring N-terminal" evidence="5">
    <location>
        <begin position="46"/>
        <end position="218"/>
    </location>
</feature>
<keyword evidence="8" id="KW-1185">Reference proteome</keyword>
<evidence type="ECO:0000256" key="2">
    <source>
        <dbReference type="ARBA" id="ARBA00023136"/>
    </source>
</evidence>
<dbReference type="Pfam" id="PF01514">
    <property type="entry name" value="YscJ_FliF"/>
    <property type="match status" value="1"/>
</dbReference>
<dbReference type="HOGENOM" id="CLU_028108_2_2_9"/>
<feature type="transmembrane region" description="Helical" evidence="4">
    <location>
        <begin position="25"/>
        <end position="45"/>
    </location>
</feature>
<dbReference type="PATRIC" id="fig|1235802.3.peg.166"/>
<keyword evidence="2 4" id="KW-0472">Membrane</keyword>
<dbReference type="GO" id="GO:0016020">
    <property type="term" value="C:membrane"/>
    <property type="evidence" value="ECO:0007669"/>
    <property type="project" value="UniProtKB-SubCell"/>
</dbReference>
<name>N2BBD6_9FIRM</name>
<dbReference type="InterPro" id="IPR043427">
    <property type="entry name" value="YscJ/FliF"/>
</dbReference>
<evidence type="ECO:0000256" key="4">
    <source>
        <dbReference type="SAM" id="Phobius"/>
    </source>
</evidence>
<gene>
    <name evidence="7" type="ORF">C823_00155</name>
</gene>
<reference evidence="7 8" key="1">
    <citation type="journal article" date="2014" name="Genome Announc.">
        <title>Draft genome sequences of the altered schaedler flora, a defined bacterial community from gnotobiotic mice.</title>
        <authorList>
            <person name="Wannemuehler M.J."/>
            <person name="Overstreet A.M."/>
            <person name="Ward D.V."/>
            <person name="Phillips G.J."/>
        </authorList>
    </citation>
    <scope>NUCLEOTIDE SEQUENCE [LARGE SCALE GENOMIC DNA]</scope>
    <source>
        <strain evidence="7 8">ASF492</strain>
    </source>
</reference>
<comment type="caution">
    <text evidence="7">The sequence shown here is derived from an EMBL/GenBank/DDBJ whole genome shotgun (WGS) entry which is preliminary data.</text>
</comment>
<evidence type="ECO:0000256" key="3">
    <source>
        <dbReference type="SAM" id="MobiDB-lite"/>
    </source>
</evidence>
<dbReference type="EMBL" id="AQFT01000005">
    <property type="protein sequence ID" value="EMZ38992.1"/>
    <property type="molecule type" value="Genomic_DNA"/>
</dbReference>
<dbReference type="InterPro" id="IPR045851">
    <property type="entry name" value="AMP-bd_C_sf"/>
</dbReference>
<evidence type="ECO:0000313" key="8">
    <source>
        <dbReference type="Proteomes" id="UP000012589"/>
    </source>
</evidence>
<dbReference type="eggNOG" id="COG1766">
    <property type="taxonomic scope" value="Bacteria"/>
</dbReference>
<dbReference type="OrthoDB" id="9807026at2"/>
<feature type="transmembrane region" description="Helical" evidence="4">
    <location>
        <begin position="450"/>
        <end position="469"/>
    </location>
</feature>
<evidence type="ECO:0000313" key="7">
    <source>
        <dbReference type="EMBL" id="EMZ38992.1"/>
    </source>
</evidence>
<dbReference type="STRING" id="1235802.C823_00155"/>
<dbReference type="Pfam" id="PF08345">
    <property type="entry name" value="YscJ_FliF_C"/>
    <property type="match status" value="1"/>
</dbReference>
<accession>N2BBD6</accession>
<organism evidence="7 8">
    <name type="scientific">Eubacterium plexicaudatum ASF492</name>
    <dbReference type="NCBI Taxonomy" id="1235802"/>
    <lineage>
        <taxon>Bacteria</taxon>
        <taxon>Bacillati</taxon>
        <taxon>Bacillota</taxon>
        <taxon>Clostridia</taxon>
        <taxon>Eubacteriales</taxon>
        <taxon>Eubacteriaceae</taxon>
        <taxon>Eubacterium</taxon>
    </lineage>
</organism>
<evidence type="ECO:0000259" key="5">
    <source>
        <dbReference type="Pfam" id="PF01514"/>
    </source>
</evidence>
<evidence type="ECO:0000259" key="6">
    <source>
        <dbReference type="Pfam" id="PF08345"/>
    </source>
</evidence>
<dbReference type="AlphaFoldDB" id="N2BBD6"/>
<proteinExistence type="predicted"/>
<sequence length="539" mass="59377">MPDKIREILNNIVEWWKKFTKKQQMIIVSSTLVVIIAVAILSVVLTKPKMMIIKICETAKEASTVQQLLTDAGIDHEISDTGLTFSIQEKDSAAANILLGSNAIRTEDDGLKEILDGSLSRTEADKTKLEKEYREKRIASLLETLENVEKASVMLDVPNDDGTLIASNKESFAEVFLTLNGEMSEEQALGLARMIATGLGNKTTDNISIMDSNLNMLYSGGMGDLTTASGMTASQLSFQQKVENKVKGNVKDVLLGTGQYQNVEVGVNLPLNFDKKTTSSKTYDPGEGREQGPYKKDATFDETTTSGGANVPGTDANGEDGNYMLADGERTEQMTSDSSREYALNETIENIEAGIGNILYEDASLAVTLKTYIKYDEDTLRANGDLEGTTFEEYSAQIKSQGAQRQEVDVETIDSIAKASGIDAERISVIAYQEPLFIPSEGNGRTFSDYLEIVLAVLIFALLGFVVFMSTRKEKAPELEPELSVETLLQTTKENEEESLEDIGFKEKSEARVLIEKFVEEKPEAVASLLRNWLNEDWE</sequence>
<feature type="domain" description="Flagellar M-ring C-terminal" evidence="6">
    <location>
        <begin position="261"/>
        <end position="427"/>
    </location>
</feature>
<dbReference type="Gene3D" id="3.30.300.30">
    <property type="match status" value="1"/>
</dbReference>
<dbReference type="InterPro" id="IPR013556">
    <property type="entry name" value="Flag_M-ring_C"/>
</dbReference>
<evidence type="ECO:0000256" key="1">
    <source>
        <dbReference type="ARBA" id="ARBA00004370"/>
    </source>
</evidence>
<comment type="subcellular location">
    <subcellularLocation>
        <location evidence="1">Membrane</location>
    </subcellularLocation>
</comment>
<dbReference type="PANTHER" id="PTHR30046:SF0">
    <property type="entry name" value="FLAGELLAR M-RING PROTEIN"/>
    <property type="match status" value="1"/>
</dbReference>